<dbReference type="PANTHER" id="PTHR22916:SF67">
    <property type="entry name" value="COLANIC ACID BIOSYNTHESIS GLYCOSYL TRANSFERASE WCAE-RELATED"/>
    <property type="match status" value="1"/>
</dbReference>
<proteinExistence type="predicted"/>
<evidence type="ECO:0000313" key="2">
    <source>
        <dbReference type="EMBL" id="SHF70551.1"/>
    </source>
</evidence>
<dbReference type="Pfam" id="PF00535">
    <property type="entry name" value="Glycos_transf_2"/>
    <property type="match status" value="1"/>
</dbReference>
<dbReference type="STRING" id="1346286.SAMN05444362_10958"/>
<dbReference type="InterPro" id="IPR001173">
    <property type="entry name" value="Glyco_trans_2-like"/>
</dbReference>
<protein>
    <submittedName>
        <fullName evidence="2">Glycosyltransferase involved in cell wall bisynthesis</fullName>
    </submittedName>
</protein>
<dbReference type="PANTHER" id="PTHR22916">
    <property type="entry name" value="GLYCOSYLTRANSFERASE"/>
    <property type="match status" value="1"/>
</dbReference>
<dbReference type="OrthoDB" id="9788101at2"/>
<sequence>MKLSIITINRNDKEGLEKTIASVINQSFQDYEFIVIDGASTDGSLEVIQSYSSQIHYRLSESDSGIYNAMNKGITKAEGDYLYFLNSGDAFVSDKVLLEVFDNELTENFVCGNIIWNRDGILTEDKSYKGRDWLFSLYDLYSGFLSHQAFFIRKEMFYKYGLYDERLRIMSDWKLFFVAIGINHEKVQYVDVTLTIYDTNGLSSTIGGKAILEEKQMVAKEELSPQVYKELDRLYFLSRHGFWVDFVVSKKWINFISKVFLKICTTLRLVKL</sequence>
<reference evidence="3" key="1">
    <citation type="submission" date="2016-11" db="EMBL/GenBank/DDBJ databases">
        <authorList>
            <person name="Varghese N."/>
            <person name="Submissions S."/>
        </authorList>
    </citation>
    <scope>NUCLEOTIDE SEQUENCE [LARGE SCALE GENOMIC DNA]</scope>
    <source>
        <strain evidence="3">DSM 27370</strain>
    </source>
</reference>
<name>A0A1M5DUN2_9BACT</name>
<dbReference type="Proteomes" id="UP000184480">
    <property type="component" value="Unassembled WGS sequence"/>
</dbReference>
<evidence type="ECO:0000259" key="1">
    <source>
        <dbReference type="Pfam" id="PF00535"/>
    </source>
</evidence>
<keyword evidence="3" id="KW-1185">Reference proteome</keyword>
<dbReference type="GO" id="GO:0016758">
    <property type="term" value="F:hexosyltransferase activity"/>
    <property type="evidence" value="ECO:0007669"/>
    <property type="project" value="UniProtKB-ARBA"/>
</dbReference>
<organism evidence="2 3">
    <name type="scientific">Dysgonomonas macrotermitis</name>
    <dbReference type="NCBI Taxonomy" id="1346286"/>
    <lineage>
        <taxon>Bacteria</taxon>
        <taxon>Pseudomonadati</taxon>
        <taxon>Bacteroidota</taxon>
        <taxon>Bacteroidia</taxon>
        <taxon>Bacteroidales</taxon>
        <taxon>Dysgonomonadaceae</taxon>
        <taxon>Dysgonomonas</taxon>
    </lineage>
</organism>
<feature type="domain" description="Glycosyltransferase 2-like" evidence="1">
    <location>
        <begin position="4"/>
        <end position="130"/>
    </location>
</feature>
<accession>A0A1M5DUN2</accession>
<gene>
    <name evidence="2" type="ORF">SAMN05444362_10958</name>
</gene>
<dbReference type="InterPro" id="IPR029044">
    <property type="entry name" value="Nucleotide-diphossugar_trans"/>
</dbReference>
<dbReference type="EMBL" id="FQUC01000009">
    <property type="protein sequence ID" value="SHF70551.1"/>
    <property type="molecule type" value="Genomic_DNA"/>
</dbReference>
<dbReference type="Gene3D" id="3.90.550.10">
    <property type="entry name" value="Spore Coat Polysaccharide Biosynthesis Protein SpsA, Chain A"/>
    <property type="match status" value="1"/>
</dbReference>
<dbReference type="RefSeq" id="WP_062179807.1">
    <property type="nucleotide sequence ID" value="NZ_BBXL01000008.1"/>
</dbReference>
<dbReference type="CDD" id="cd06433">
    <property type="entry name" value="GT_2_WfgS_like"/>
    <property type="match status" value="1"/>
</dbReference>
<dbReference type="AlphaFoldDB" id="A0A1M5DUN2"/>
<keyword evidence="2" id="KW-0808">Transferase</keyword>
<evidence type="ECO:0000313" key="3">
    <source>
        <dbReference type="Proteomes" id="UP000184480"/>
    </source>
</evidence>
<dbReference type="SUPFAM" id="SSF53448">
    <property type="entry name" value="Nucleotide-diphospho-sugar transferases"/>
    <property type="match status" value="1"/>
</dbReference>